<organism evidence="1 2">
    <name type="scientific">Candidatus Bacteroides merdavium</name>
    <dbReference type="NCBI Taxonomy" id="2838472"/>
    <lineage>
        <taxon>Bacteria</taxon>
        <taxon>Pseudomonadati</taxon>
        <taxon>Bacteroidota</taxon>
        <taxon>Bacteroidia</taxon>
        <taxon>Bacteroidales</taxon>
        <taxon>Bacteroidaceae</taxon>
        <taxon>Bacteroides</taxon>
    </lineage>
</organism>
<dbReference type="AlphaFoldDB" id="A0A9D2KDD2"/>
<accession>A0A9D2KDD2</accession>
<dbReference type="EMBL" id="DXAV01000012">
    <property type="protein sequence ID" value="HIZ90697.1"/>
    <property type="molecule type" value="Genomic_DNA"/>
</dbReference>
<proteinExistence type="predicted"/>
<dbReference type="Proteomes" id="UP000824108">
    <property type="component" value="Unassembled WGS sequence"/>
</dbReference>
<gene>
    <name evidence="1" type="ORF">H9807_01030</name>
</gene>
<sequence>MENKDTLQIGPENVLAGVNLTVGESKRLIAKGFCAMPEVRERLKKGMIIITRGTTNTYIAEELVGLAEPHGAFLTGHFVPEGTRPLNKDVKTRGELILKDGELVEMAYADALKELGEGDIILKGANLLNYARKQAAVCIGAPDGGTTYRLLPYVGEGKARLIIPVALEKETSANLEEYEKILNREHEKLNFVPLLYLYRTGTVFTEIEALKQFADVEVFPYGAGGVAGREGGISLTLAGIPEEVEKALEAVRFVQGEQPFISSFK</sequence>
<comment type="caution">
    <text evidence="1">The sequence shown here is derived from an EMBL/GenBank/DDBJ whole genome shotgun (WGS) entry which is preliminary data.</text>
</comment>
<evidence type="ECO:0000313" key="1">
    <source>
        <dbReference type="EMBL" id="HIZ90697.1"/>
    </source>
</evidence>
<reference evidence="1" key="1">
    <citation type="journal article" date="2021" name="PeerJ">
        <title>Extensive microbial diversity within the chicken gut microbiome revealed by metagenomics and culture.</title>
        <authorList>
            <person name="Gilroy R."/>
            <person name="Ravi A."/>
            <person name="Getino M."/>
            <person name="Pursley I."/>
            <person name="Horton D.L."/>
            <person name="Alikhan N.F."/>
            <person name="Baker D."/>
            <person name="Gharbi K."/>
            <person name="Hall N."/>
            <person name="Watson M."/>
            <person name="Adriaenssens E.M."/>
            <person name="Foster-Nyarko E."/>
            <person name="Jarju S."/>
            <person name="Secka A."/>
            <person name="Antonio M."/>
            <person name="Oren A."/>
            <person name="Chaudhuri R.R."/>
            <person name="La Ragione R."/>
            <person name="Hildebrand F."/>
            <person name="Pallen M.J."/>
        </authorList>
    </citation>
    <scope>NUCLEOTIDE SEQUENCE</scope>
    <source>
        <strain evidence="1">CHK118-2852</strain>
    </source>
</reference>
<evidence type="ECO:0000313" key="2">
    <source>
        <dbReference type="Proteomes" id="UP000824108"/>
    </source>
</evidence>
<reference evidence="1" key="2">
    <citation type="submission" date="2021-04" db="EMBL/GenBank/DDBJ databases">
        <authorList>
            <person name="Gilroy R."/>
        </authorList>
    </citation>
    <scope>NUCLEOTIDE SEQUENCE</scope>
    <source>
        <strain evidence="1">CHK118-2852</strain>
    </source>
</reference>
<name>A0A9D2KDD2_9BACE</name>
<protein>
    <submittedName>
        <fullName evidence="1">Uncharacterized protein</fullName>
    </submittedName>
</protein>